<feature type="transmembrane region" description="Helical" evidence="1">
    <location>
        <begin position="113"/>
        <end position="136"/>
    </location>
</feature>
<name>A0A1D2YTE7_9BACI</name>
<evidence type="ECO:0000313" key="3">
    <source>
        <dbReference type="Proteomes" id="UP000243739"/>
    </source>
</evidence>
<dbReference type="OrthoDB" id="573709at2"/>
<proteinExistence type="predicted"/>
<dbReference type="AlphaFoldDB" id="A0A1D2YTE7"/>
<evidence type="ECO:0000313" key="2">
    <source>
        <dbReference type="EMBL" id="OEF98946.1"/>
    </source>
</evidence>
<organism evidence="2 3">
    <name type="scientific">Vulcanibacillus modesticaldus</name>
    <dbReference type="NCBI Taxonomy" id="337097"/>
    <lineage>
        <taxon>Bacteria</taxon>
        <taxon>Bacillati</taxon>
        <taxon>Bacillota</taxon>
        <taxon>Bacilli</taxon>
        <taxon>Bacillales</taxon>
        <taxon>Bacillaceae</taxon>
        <taxon>Vulcanibacillus</taxon>
    </lineage>
</organism>
<keyword evidence="1" id="KW-1133">Transmembrane helix</keyword>
<gene>
    <name evidence="2" type="ORF">BHF71_10570</name>
</gene>
<evidence type="ECO:0000256" key="1">
    <source>
        <dbReference type="SAM" id="Phobius"/>
    </source>
</evidence>
<keyword evidence="3" id="KW-1185">Reference proteome</keyword>
<dbReference type="EMBL" id="MIJF01000044">
    <property type="protein sequence ID" value="OEF98946.1"/>
    <property type="molecule type" value="Genomic_DNA"/>
</dbReference>
<keyword evidence="1" id="KW-0472">Membrane</keyword>
<feature type="transmembrane region" description="Helical" evidence="1">
    <location>
        <begin position="51"/>
        <end position="71"/>
    </location>
</feature>
<accession>A0A1D2YTE7</accession>
<reference evidence="2 3" key="1">
    <citation type="submission" date="2016-09" db="EMBL/GenBank/DDBJ databases">
        <title>Draft genome sequence for the type strain of Vulcanibacillus modesticaldus BR, a strictly anaerobic, moderately thermophilic, and nitrate-reducing bacterium from deep sea-hydrothermal vents of the Mid-Atlantic Ridge.</title>
        <authorList>
            <person name="Abin C.A."/>
            <person name="Hollibaugh J.T."/>
        </authorList>
    </citation>
    <scope>NUCLEOTIDE SEQUENCE [LARGE SCALE GENOMIC DNA]</scope>
    <source>
        <strain evidence="2 3">BR</strain>
    </source>
</reference>
<dbReference type="RefSeq" id="WP_069657180.1">
    <property type="nucleotide sequence ID" value="NZ_MIJF01000044.1"/>
</dbReference>
<dbReference type="Proteomes" id="UP000243739">
    <property type="component" value="Unassembled WGS sequence"/>
</dbReference>
<comment type="caution">
    <text evidence="2">The sequence shown here is derived from an EMBL/GenBank/DDBJ whole genome shotgun (WGS) entry which is preliminary data.</text>
</comment>
<feature type="transmembrane region" description="Helical" evidence="1">
    <location>
        <begin position="27"/>
        <end position="45"/>
    </location>
</feature>
<dbReference type="STRING" id="337097.BHF71_10570"/>
<keyword evidence="1" id="KW-0812">Transmembrane</keyword>
<protein>
    <submittedName>
        <fullName evidence="2">Uncharacterized protein</fullName>
    </submittedName>
</protein>
<sequence>MDITDTSKISYLEMIQGVITRMSTNSFILKGWAITLIAGILAFASTNTNKMYFLVAYIPILIFWFLDSYYLQLERKYRKLYDKARMNQENDFNMEISISNIGNDTKLRYFSCFFAPIEIWFYLPSIILVAIMSIIAI</sequence>